<dbReference type="EMBL" id="MCSW01000190">
    <property type="protein sequence ID" value="PMF19518.1"/>
    <property type="molecule type" value="Genomic_DNA"/>
</dbReference>
<dbReference type="GO" id="GO:0003677">
    <property type="term" value="F:DNA binding"/>
    <property type="evidence" value="ECO:0007669"/>
    <property type="project" value="InterPro"/>
</dbReference>
<name>A0A2N7CBU5_VIBSP</name>
<protein>
    <recommendedName>
        <fullName evidence="1">HTH cro/C1-type domain-containing protein</fullName>
    </recommendedName>
</protein>
<accession>A0A2N7CBU5</accession>
<dbReference type="Pfam" id="PF01381">
    <property type="entry name" value="HTH_3"/>
    <property type="match status" value="1"/>
</dbReference>
<dbReference type="CDD" id="cd00093">
    <property type="entry name" value="HTH_XRE"/>
    <property type="match status" value="1"/>
</dbReference>
<dbReference type="PROSITE" id="PS50943">
    <property type="entry name" value="HTH_CROC1"/>
    <property type="match status" value="1"/>
</dbReference>
<dbReference type="SUPFAM" id="SSF47413">
    <property type="entry name" value="lambda repressor-like DNA-binding domains"/>
    <property type="match status" value="1"/>
</dbReference>
<evidence type="ECO:0000259" key="1">
    <source>
        <dbReference type="PROSITE" id="PS50943"/>
    </source>
</evidence>
<dbReference type="Gene3D" id="1.10.260.40">
    <property type="entry name" value="lambda repressor-like DNA-binding domains"/>
    <property type="match status" value="1"/>
</dbReference>
<organism evidence="2 3">
    <name type="scientific">Vibrio splendidus</name>
    <dbReference type="NCBI Taxonomy" id="29497"/>
    <lineage>
        <taxon>Bacteria</taxon>
        <taxon>Pseudomonadati</taxon>
        <taxon>Pseudomonadota</taxon>
        <taxon>Gammaproteobacteria</taxon>
        <taxon>Vibrionales</taxon>
        <taxon>Vibrionaceae</taxon>
        <taxon>Vibrio</taxon>
    </lineage>
</organism>
<feature type="domain" description="HTH cro/C1-type" evidence="1">
    <location>
        <begin position="21"/>
        <end position="65"/>
    </location>
</feature>
<comment type="caution">
    <text evidence="2">The sequence shown here is derived from an EMBL/GenBank/DDBJ whole genome shotgun (WGS) entry which is preliminary data.</text>
</comment>
<reference evidence="3" key="1">
    <citation type="submission" date="2016-07" db="EMBL/GenBank/DDBJ databases">
        <title>Nontailed viruses are major unrecognized killers of bacteria in the ocean.</title>
        <authorList>
            <person name="Kauffman K."/>
            <person name="Hussain F."/>
            <person name="Yang J."/>
            <person name="Arevalo P."/>
            <person name="Brown J."/>
            <person name="Cutler M."/>
            <person name="Kelly L."/>
            <person name="Polz M.F."/>
        </authorList>
    </citation>
    <scope>NUCLEOTIDE SEQUENCE [LARGE SCALE GENOMIC DNA]</scope>
    <source>
        <strain evidence="3">10N.286.54.F3</strain>
    </source>
</reference>
<dbReference type="AlphaFoldDB" id="A0A2N7CBU5"/>
<evidence type="ECO:0000313" key="3">
    <source>
        <dbReference type="Proteomes" id="UP000235405"/>
    </source>
</evidence>
<sequence length="101" mass="11297">MGLLLEEQVRQALYDSNLSNSEIARRCKVARSTVGLWKNGHAIRSDNLSKLCAILGVNRAIEDDLRPAQQRLVRLISSIQSDDDDVLAVLEKLLLALRKNT</sequence>
<evidence type="ECO:0000313" key="2">
    <source>
        <dbReference type="EMBL" id="PMF19518.1"/>
    </source>
</evidence>
<gene>
    <name evidence="2" type="ORF">BCV19_13240</name>
</gene>
<dbReference type="RefSeq" id="WP_102300560.1">
    <property type="nucleotide sequence ID" value="NZ_MCSW01000190.1"/>
</dbReference>
<dbReference type="InterPro" id="IPR001387">
    <property type="entry name" value="Cro/C1-type_HTH"/>
</dbReference>
<dbReference type="Proteomes" id="UP000235405">
    <property type="component" value="Unassembled WGS sequence"/>
</dbReference>
<proteinExistence type="predicted"/>
<dbReference type="InterPro" id="IPR010982">
    <property type="entry name" value="Lambda_DNA-bd_dom_sf"/>
</dbReference>